<evidence type="ECO:0000313" key="3">
    <source>
        <dbReference type="EMBL" id="AIF00555.1"/>
    </source>
</evidence>
<feature type="transmembrane region" description="Helical" evidence="2">
    <location>
        <begin position="62"/>
        <end position="81"/>
    </location>
</feature>
<feature type="transmembrane region" description="Helical" evidence="2">
    <location>
        <begin position="87"/>
        <end position="103"/>
    </location>
</feature>
<reference evidence="3" key="1">
    <citation type="journal article" date="2014" name="Genome Biol. Evol.">
        <title>Pangenome evidence for extensive interdomain horizontal transfer affecting lineage core and shell genes in uncultured planktonic thaumarchaeota and euryarchaeota.</title>
        <authorList>
            <person name="Deschamps P."/>
            <person name="Zivanovic Y."/>
            <person name="Moreira D."/>
            <person name="Rodriguez-Valera F."/>
            <person name="Lopez-Garcia P."/>
        </authorList>
    </citation>
    <scope>NUCLEOTIDE SEQUENCE</scope>
</reference>
<proteinExistence type="predicted"/>
<keyword evidence="2" id="KW-1133">Transmembrane helix</keyword>
<accession>A0A075GB64</accession>
<organism evidence="3">
    <name type="scientific">uncultured marine group II/III euryarchaeote KM3_135_H05</name>
    <dbReference type="NCBI Taxonomy" id="1457866"/>
    <lineage>
        <taxon>Archaea</taxon>
        <taxon>Methanobacteriati</taxon>
        <taxon>Methanobacteriota</taxon>
        <taxon>environmental samples</taxon>
    </lineage>
</organism>
<dbReference type="EMBL" id="KF900595">
    <property type="protein sequence ID" value="AIF00555.1"/>
    <property type="molecule type" value="Genomic_DNA"/>
</dbReference>
<keyword evidence="2" id="KW-0472">Membrane</keyword>
<evidence type="ECO:0000256" key="1">
    <source>
        <dbReference type="SAM" id="MobiDB-lite"/>
    </source>
</evidence>
<feature type="region of interest" description="Disordered" evidence="1">
    <location>
        <begin position="1"/>
        <end position="21"/>
    </location>
</feature>
<keyword evidence="2" id="KW-0812">Transmembrane</keyword>
<dbReference type="AlphaFoldDB" id="A0A075GB64"/>
<sequence length="124" mass="14116">MAENEANSDRSETTPPPMFDKKEEAEAAFWRLKKASDKSREERVKRVLAQEGEGLLTTLGRVVYISACMLFDGLVLIEIPVSMGRTLAAWSLYVVLLVVAIKLQRDLYGKWFDVDISQMDFDQQ</sequence>
<name>A0A075GB64_9EURY</name>
<evidence type="ECO:0000256" key="2">
    <source>
        <dbReference type="SAM" id="Phobius"/>
    </source>
</evidence>
<protein>
    <submittedName>
        <fullName evidence="3">Uncharacterized protein</fullName>
    </submittedName>
</protein>